<comment type="caution">
    <text evidence="2">The sequence shown here is derived from an EMBL/GenBank/DDBJ whole genome shotgun (WGS) entry which is preliminary data.</text>
</comment>
<dbReference type="EMBL" id="CAJOBP010038501">
    <property type="protein sequence ID" value="CAF4735711.1"/>
    <property type="molecule type" value="Genomic_DNA"/>
</dbReference>
<feature type="non-terminal residue" evidence="2">
    <location>
        <position position="1"/>
    </location>
</feature>
<dbReference type="AlphaFoldDB" id="A0A821K9Y0"/>
<name>A0A821K9Y0_9BILA</name>
<feature type="non-terminal residue" evidence="2">
    <location>
        <position position="103"/>
    </location>
</feature>
<evidence type="ECO:0000313" key="3">
    <source>
        <dbReference type="Proteomes" id="UP000663873"/>
    </source>
</evidence>
<evidence type="ECO:0000256" key="1">
    <source>
        <dbReference type="SAM" id="MobiDB-lite"/>
    </source>
</evidence>
<gene>
    <name evidence="2" type="ORF">UJA718_LOCUS38052</name>
</gene>
<sequence>ATIYSQSRPTSYMPRTPNAIDRIIRNPCLPDHPDFVDMSIENEKLPRHSSSSTPPPFRPPIEQPLERKHRYSFRLSVQEFEISSHIQSLFIKPKRLILISLPI</sequence>
<feature type="compositionally biased region" description="Pro residues" evidence="1">
    <location>
        <begin position="53"/>
        <end position="62"/>
    </location>
</feature>
<accession>A0A821K9Y0</accession>
<dbReference type="Proteomes" id="UP000663873">
    <property type="component" value="Unassembled WGS sequence"/>
</dbReference>
<proteinExistence type="predicted"/>
<keyword evidence="3" id="KW-1185">Reference proteome</keyword>
<feature type="region of interest" description="Disordered" evidence="1">
    <location>
        <begin position="40"/>
        <end position="63"/>
    </location>
</feature>
<reference evidence="2" key="1">
    <citation type="submission" date="2021-02" db="EMBL/GenBank/DDBJ databases">
        <authorList>
            <person name="Nowell W R."/>
        </authorList>
    </citation>
    <scope>NUCLEOTIDE SEQUENCE</scope>
</reference>
<protein>
    <submittedName>
        <fullName evidence="2">Uncharacterized protein</fullName>
    </submittedName>
</protein>
<evidence type="ECO:0000313" key="2">
    <source>
        <dbReference type="EMBL" id="CAF4735711.1"/>
    </source>
</evidence>
<organism evidence="2 3">
    <name type="scientific">Rotaria socialis</name>
    <dbReference type="NCBI Taxonomy" id="392032"/>
    <lineage>
        <taxon>Eukaryota</taxon>
        <taxon>Metazoa</taxon>
        <taxon>Spiralia</taxon>
        <taxon>Gnathifera</taxon>
        <taxon>Rotifera</taxon>
        <taxon>Eurotatoria</taxon>
        <taxon>Bdelloidea</taxon>
        <taxon>Philodinida</taxon>
        <taxon>Philodinidae</taxon>
        <taxon>Rotaria</taxon>
    </lineage>
</organism>